<organism evidence="7 8">
    <name type="scientific">Effrenium voratum</name>
    <dbReference type="NCBI Taxonomy" id="2562239"/>
    <lineage>
        <taxon>Eukaryota</taxon>
        <taxon>Sar</taxon>
        <taxon>Alveolata</taxon>
        <taxon>Dinophyceae</taxon>
        <taxon>Suessiales</taxon>
        <taxon>Symbiodiniaceae</taxon>
        <taxon>Effrenium</taxon>
    </lineage>
</organism>
<dbReference type="AlphaFoldDB" id="A0AA36MUC0"/>
<dbReference type="PROSITE" id="PS50030">
    <property type="entry name" value="UBA"/>
    <property type="match status" value="1"/>
</dbReference>
<evidence type="ECO:0000259" key="5">
    <source>
        <dbReference type="PROSITE" id="PS50030"/>
    </source>
</evidence>
<name>A0AA36MUC0_9DINO</name>
<dbReference type="PROSITE" id="PS50082">
    <property type="entry name" value="WD_REPEATS_2"/>
    <property type="match status" value="1"/>
</dbReference>
<sequence length="346" mass="36250">MLGLGTDFFGKRRQVVRALCALPGALVAAGTNDGCVRLWDASSGQLAAERQVAQSYILSLARDPDTGHLAAGTSEGQVVILEHAGSELKVLEELQLCGEVYGLSFLSSGDLACACGDGSCCVFTRAIARAAPKALREDFASRAQALAAARAPAPALAAGAAPGYAGGFDFSFPVDFGAQKLTLSWNRHEEPKAVAERFLRENNLDPRHSGDVVAFVMQSMATQGAGAGGIGGAGKEFNFPVEVMDGRRLTISWNRGENPQEVALNFARQHGGISAAELPDIVSFIQQASGGPVQMQQAAPSPVIPPAMQQELLQQVMAMGFPEQSARQALESSAWDAQLAVAKLLG</sequence>
<keyword evidence="1" id="KW-0963">Cytoplasm</keyword>
<dbReference type="SUPFAM" id="SSF46934">
    <property type="entry name" value="UBA-like"/>
    <property type="match status" value="1"/>
</dbReference>
<evidence type="ECO:0000256" key="2">
    <source>
        <dbReference type="ARBA" id="ARBA00022574"/>
    </source>
</evidence>
<dbReference type="Proteomes" id="UP001178507">
    <property type="component" value="Unassembled WGS sequence"/>
</dbReference>
<accession>A0AA36MUC0</accession>
<dbReference type="SMART" id="SM00320">
    <property type="entry name" value="WD40"/>
    <property type="match status" value="3"/>
</dbReference>
<feature type="repeat" description="WD" evidence="4">
    <location>
        <begin position="24"/>
        <end position="49"/>
    </location>
</feature>
<dbReference type="PROSITE" id="PS00678">
    <property type="entry name" value="WD_REPEATS_1"/>
    <property type="match status" value="1"/>
</dbReference>
<dbReference type="GO" id="GO:0010992">
    <property type="term" value="P:ubiquitin recycling"/>
    <property type="evidence" value="ECO:0007669"/>
    <property type="project" value="TreeGrafter"/>
</dbReference>
<evidence type="ECO:0000256" key="1">
    <source>
        <dbReference type="ARBA" id="ARBA00022490"/>
    </source>
</evidence>
<dbReference type="GO" id="GO:0043130">
    <property type="term" value="F:ubiquitin binding"/>
    <property type="evidence" value="ECO:0007669"/>
    <property type="project" value="TreeGrafter"/>
</dbReference>
<evidence type="ECO:0000256" key="4">
    <source>
        <dbReference type="PROSITE-ProRule" id="PRU00221"/>
    </source>
</evidence>
<dbReference type="InterPro" id="IPR015155">
    <property type="entry name" value="PFU"/>
</dbReference>
<dbReference type="Pfam" id="PF00627">
    <property type="entry name" value="UBA"/>
    <property type="match status" value="1"/>
</dbReference>
<feature type="domain" description="UBA" evidence="5">
    <location>
        <begin position="307"/>
        <end position="346"/>
    </location>
</feature>
<keyword evidence="3" id="KW-0677">Repeat</keyword>
<dbReference type="PANTHER" id="PTHR19849:SF0">
    <property type="entry name" value="PHOSPHOLIPASE A-2-ACTIVATING PROTEIN"/>
    <property type="match status" value="1"/>
</dbReference>
<dbReference type="InterPro" id="IPR015940">
    <property type="entry name" value="UBA"/>
</dbReference>
<dbReference type="Gene3D" id="3.10.20.870">
    <property type="entry name" value="PFU (PLAA family ubiquitin binding), C-terminal domain"/>
    <property type="match status" value="2"/>
</dbReference>
<dbReference type="EMBL" id="CAUJNA010000695">
    <property type="protein sequence ID" value="CAJ1380236.1"/>
    <property type="molecule type" value="Genomic_DNA"/>
</dbReference>
<proteinExistence type="predicted"/>
<dbReference type="InterPro" id="IPR001680">
    <property type="entry name" value="WD40_rpt"/>
</dbReference>
<feature type="domain" description="PFU" evidence="6">
    <location>
        <begin position="198"/>
        <end position="299"/>
    </location>
</feature>
<gene>
    <name evidence="7" type="ORF">EVOR1521_LOCUS8233</name>
</gene>
<keyword evidence="2 4" id="KW-0853">WD repeat</keyword>
<dbReference type="GO" id="GO:0005737">
    <property type="term" value="C:cytoplasm"/>
    <property type="evidence" value="ECO:0007669"/>
    <property type="project" value="TreeGrafter"/>
</dbReference>
<evidence type="ECO:0000313" key="8">
    <source>
        <dbReference type="Proteomes" id="UP001178507"/>
    </source>
</evidence>
<dbReference type="GO" id="GO:0005634">
    <property type="term" value="C:nucleus"/>
    <property type="evidence" value="ECO:0007669"/>
    <property type="project" value="TreeGrafter"/>
</dbReference>
<dbReference type="Pfam" id="PF00400">
    <property type="entry name" value="WD40"/>
    <property type="match status" value="2"/>
</dbReference>
<dbReference type="Gene3D" id="2.130.10.10">
    <property type="entry name" value="YVTN repeat-like/Quinoprotein amine dehydrogenase"/>
    <property type="match status" value="1"/>
</dbReference>
<evidence type="ECO:0000256" key="3">
    <source>
        <dbReference type="ARBA" id="ARBA00022737"/>
    </source>
</evidence>
<dbReference type="InterPro" id="IPR036322">
    <property type="entry name" value="WD40_repeat_dom_sf"/>
</dbReference>
<keyword evidence="8" id="KW-1185">Reference proteome</keyword>
<dbReference type="PROSITE" id="PS51394">
    <property type="entry name" value="PFU"/>
    <property type="match status" value="1"/>
</dbReference>
<dbReference type="GO" id="GO:0043161">
    <property type="term" value="P:proteasome-mediated ubiquitin-dependent protein catabolic process"/>
    <property type="evidence" value="ECO:0007669"/>
    <property type="project" value="TreeGrafter"/>
</dbReference>
<dbReference type="Gene3D" id="1.10.8.10">
    <property type="entry name" value="DNA helicase RuvA subunit, C-terminal domain"/>
    <property type="match status" value="1"/>
</dbReference>
<reference evidence="7" key="1">
    <citation type="submission" date="2023-08" db="EMBL/GenBank/DDBJ databases">
        <authorList>
            <person name="Chen Y."/>
            <person name="Shah S."/>
            <person name="Dougan E. K."/>
            <person name="Thang M."/>
            <person name="Chan C."/>
        </authorList>
    </citation>
    <scope>NUCLEOTIDE SEQUENCE</scope>
</reference>
<dbReference type="PANTHER" id="PTHR19849">
    <property type="entry name" value="PHOSPHOLIPASE A-2-ACTIVATING PROTEIN"/>
    <property type="match status" value="1"/>
</dbReference>
<dbReference type="InterPro" id="IPR009060">
    <property type="entry name" value="UBA-like_sf"/>
</dbReference>
<dbReference type="SUPFAM" id="SSF50978">
    <property type="entry name" value="WD40 repeat-like"/>
    <property type="match status" value="1"/>
</dbReference>
<dbReference type="InterPro" id="IPR038122">
    <property type="entry name" value="PFU_sf"/>
</dbReference>
<dbReference type="Pfam" id="PF09070">
    <property type="entry name" value="PFU"/>
    <property type="match status" value="1"/>
</dbReference>
<dbReference type="InterPro" id="IPR019775">
    <property type="entry name" value="WD40_repeat_CS"/>
</dbReference>
<dbReference type="InterPro" id="IPR015943">
    <property type="entry name" value="WD40/YVTN_repeat-like_dom_sf"/>
</dbReference>
<evidence type="ECO:0000313" key="7">
    <source>
        <dbReference type="EMBL" id="CAJ1380236.1"/>
    </source>
</evidence>
<dbReference type="SMART" id="SM00165">
    <property type="entry name" value="UBA"/>
    <property type="match status" value="1"/>
</dbReference>
<protein>
    <submittedName>
        <fullName evidence="7">Uncharacterized protein</fullName>
    </submittedName>
</protein>
<comment type="caution">
    <text evidence="7">The sequence shown here is derived from an EMBL/GenBank/DDBJ whole genome shotgun (WGS) entry which is preliminary data.</text>
</comment>
<evidence type="ECO:0000259" key="6">
    <source>
        <dbReference type="PROSITE" id="PS51394"/>
    </source>
</evidence>